<accession>A0ACC1SL55</accession>
<comment type="caution">
    <text evidence="1">The sequence shown here is derived from an EMBL/GenBank/DDBJ whole genome shotgun (WGS) entry which is preliminary data.</text>
</comment>
<name>A0ACC1SL55_9APHY</name>
<organism evidence="1 2">
    <name type="scientific">Phlebia brevispora</name>
    <dbReference type="NCBI Taxonomy" id="194682"/>
    <lineage>
        <taxon>Eukaryota</taxon>
        <taxon>Fungi</taxon>
        <taxon>Dikarya</taxon>
        <taxon>Basidiomycota</taxon>
        <taxon>Agaricomycotina</taxon>
        <taxon>Agaricomycetes</taxon>
        <taxon>Polyporales</taxon>
        <taxon>Meruliaceae</taxon>
        <taxon>Phlebia</taxon>
    </lineage>
</organism>
<evidence type="ECO:0000313" key="1">
    <source>
        <dbReference type="EMBL" id="KAJ3542106.1"/>
    </source>
</evidence>
<gene>
    <name evidence="1" type="ORF">NM688_g6008</name>
</gene>
<reference evidence="1" key="1">
    <citation type="submission" date="2022-07" db="EMBL/GenBank/DDBJ databases">
        <title>Genome Sequence of Phlebia brevispora.</title>
        <authorList>
            <person name="Buettner E."/>
        </authorList>
    </citation>
    <scope>NUCLEOTIDE SEQUENCE</scope>
    <source>
        <strain evidence="1">MPL23</strain>
    </source>
</reference>
<dbReference type="Proteomes" id="UP001148662">
    <property type="component" value="Unassembled WGS sequence"/>
</dbReference>
<keyword evidence="2" id="KW-1185">Reference proteome</keyword>
<sequence length="78" mass="8721">MAGPPQPIHDFFGTNYMDEELGLQTHGDQDEEADISMQDIDEELQSEASVPSDQDDSDEEGEFSPDEMEEASWEPLVS</sequence>
<dbReference type="EMBL" id="JANHOG010001175">
    <property type="protein sequence ID" value="KAJ3542106.1"/>
    <property type="molecule type" value="Genomic_DNA"/>
</dbReference>
<protein>
    <submittedName>
        <fullName evidence="1">Uncharacterized protein</fullName>
    </submittedName>
</protein>
<proteinExistence type="predicted"/>
<evidence type="ECO:0000313" key="2">
    <source>
        <dbReference type="Proteomes" id="UP001148662"/>
    </source>
</evidence>